<dbReference type="GO" id="GO:0020037">
    <property type="term" value="F:heme binding"/>
    <property type="evidence" value="ECO:0007669"/>
    <property type="project" value="InterPro"/>
</dbReference>
<evidence type="ECO:0000256" key="6">
    <source>
        <dbReference type="ARBA" id="ARBA00023002"/>
    </source>
</evidence>
<evidence type="ECO:0000256" key="3">
    <source>
        <dbReference type="ARBA" id="ARBA00010954"/>
    </source>
</evidence>
<evidence type="ECO:0000256" key="2">
    <source>
        <dbReference type="ARBA" id="ARBA00010617"/>
    </source>
</evidence>
<dbReference type="GO" id="GO:0004497">
    <property type="term" value="F:monooxygenase activity"/>
    <property type="evidence" value="ECO:0007669"/>
    <property type="project" value="UniProtKB-KW"/>
</dbReference>
<dbReference type="PANTHER" id="PTHR24279:SF120">
    <property type="entry name" value="CYTOCHROME P450"/>
    <property type="match status" value="1"/>
</dbReference>
<evidence type="ECO:0000256" key="5">
    <source>
        <dbReference type="ARBA" id="ARBA00022723"/>
    </source>
</evidence>
<dbReference type="Pfam" id="PF00067">
    <property type="entry name" value="p450"/>
    <property type="match status" value="1"/>
</dbReference>
<dbReference type="PRINTS" id="PR00463">
    <property type="entry name" value="EP450I"/>
</dbReference>
<dbReference type="InterPro" id="IPR017972">
    <property type="entry name" value="Cyt_P450_CS"/>
</dbReference>
<keyword evidence="5 9" id="KW-0479">Metal-binding</keyword>
<dbReference type="OrthoDB" id="276323at2759"/>
<feature type="binding site" description="axial binding residue" evidence="9">
    <location>
        <position position="1007"/>
    </location>
    <ligand>
        <name>heme</name>
        <dbReference type="ChEBI" id="CHEBI:30413"/>
    </ligand>
    <ligandPart>
        <name>Fe</name>
        <dbReference type="ChEBI" id="CHEBI:18248"/>
    </ligandPart>
</feature>
<dbReference type="InterPro" id="IPR001128">
    <property type="entry name" value="Cyt_P450"/>
</dbReference>
<keyword evidence="6" id="KW-0560">Oxidoreductase</keyword>
<dbReference type="FunFam" id="1.10.630.10:FF:000006">
    <property type="entry name" value="Cytochrome P450 302a1, mitochondrial"/>
    <property type="match status" value="1"/>
</dbReference>
<dbReference type="GO" id="GO:0005506">
    <property type="term" value="F:iron ion binding"/>
    <property type="evidence" value="ECO:0007669"/>
    <property type="project" value="InterPro"/>
</dbReference>
<dbReference type="AlphaFoldDB" id="A0A8J1XJT0"/>
<comment type="caution">
    <text evidence="11">The sequence shown here is derived from an EMBL/GenBank/DDBJ whole genome shotgun (WGS) entry which is preliminary data.</text>
</comment>
<dbReference type="GO" id="GO:0016705">
    <property type="term" value="F:oxidoreductase activity, acting on paired donors, with incorporation or reduction of molecular oxygen"/>
    <property type="evidence" value="ECO:0007669"/>
    <property type="project" value="InterPro"/>
</dbReference>
<keyword evidence="7 9" id="KW-0408">Iron</keyword>
<keyword evidence="12" id="KW-1185">Reference proteome</keyword>
<name>A0A8J1XJT0_OWEFU</name>
<dbReference type="PROSITE" id="PS00086">
    <property type="entry name" value="CYTOCHROME_P450"/>
    <property type="match status" value="1"/>
</dbReference>
<dbReference type="PRINTS" id="PR00385">
    <property type="entry name" value="P450"/>
</dbReference>
<evidence type="ECO:0000256" key="1">
    <source>
        <dbReference type="ARBA" id="ARBA00001971"/>
    </source>
</evidence>
<feature type="region of interest" description="Disordered" evidence="10">
    <location>
        <begin position="1"/>
        <end position="47"/>
    </location>
</feature>
<feature type="compositionally biased region" description="Low complexity" evidence="10">
    <location>
        <begin position="12"/>
        <end position="33"/>
    </location>
</feature>
<dbReference type="CDD" id="cd11054">
    <property type="entry name" value="CYP24A1-like"/>
    <property type="match status" value="1"/>
</dbReference>
<comment type="similarity">
    <text evidence="2">Belongs to the cytochrome P450 family.</text>
</comment>
<evidence type="ECO:0000313" key="11">
    <source>
        <dbReference type="EMBL" id="CAH1798477.1"/>
    </source>
</evidence>
<proteinExistence type="inferred from homology"/>
<comment type="similarity">
    <text evidence="3">Belongs to the TCP11 family.</text>
</comment>
<keyword evidence="8" id="KW-0503">Monooxygenase</keyword>
<dbReference type="InterPro" id="IPR036396">
    <property type="entry name" value="Cyt_P450_sf"/>
</dbReference>
<dbReference type="SUPFAM" id="SSF48264">
    <property type="entry name" value="Cytochrome P450"/>
    <property type="match status" value="1"/>
</dbReference>
<evidence type="ECO:0000256" key="7">
    <source>
        <dbReference type="ARBA" id="ARBA00023004"/>
    </source>
</evidence>
<evidence type="ECO:0000256" key="4">
    <source>
        <dbReference type="ARBA" id="ARBA00022617"/>
    </source>
</evidence>
<dbReference type="InterPro" id="IPR008862">
    <property type="entry name" value="Tcp11"/>
</dbReference>
<evidence type="ECO:0000256" key="8">
    <source>
        <dbReference type="ARBA" id="ARBA00023033"/>
    </source>
</evidence>
<evidence type="ECO:0000313" key="12">
    <source>
        <dbReference type="Proteomes" id="UP000749559"/>
    </source>
</evidence>
<evidence type="ECO:0000256" key="9">
    <source>
        <dbReference type="PIRSR" id="PIRSR602401-1"/>
    </source>
</evidence>
<dbReference type="PANTHER" id="PTHR24279">
    <property type="entry name" value="CYTOCHROME P450"/>
    <property type="match status" value="1"/>
</dbReference>
<keyword evidence="4 9" id="KW-0349">Heme</keyword>
<reference evidence="11" key="1">
    <citation type="submission" date="2022-03" db="EMBL/GenBank/DDBJ databases">
        <authorList>
            <person name="Martin C."/>
        </authorList>
    </citation>
    <scope>NUCLEOTIDE SEQUENCE</scope>
</reference>
<dbReference type="EMBL" id="CAIIXF020000011">
    <property type="protein sequence ID" value="CAH1798477.1"/>
    <property type="molecule type" value="Genomic_DNA"/>
</dbReference>
<dbReference type="Pfam" id="PF05794">
    <property type="entry name" value="Tcp11"/>
    <property type="match status" value="1"/>
</dbReference>
<protein>
    <submittedName>
        <fullName evidence="11">Uncharacterized protein</fullName>
    </submittedName>
</protein>
<dbReference type="InterPro" id="IPR050479">
    <property type="entry name" value="CYP11_CYP27_families"/>
</dbReference>
<evidence type="ECO:0000256" key="10">
    <source>
        <dbReference type="SAM" id="MobiDB-lite"/>
    </source>
</evidence>
<dbReference type="Proteomes" id="UP000749559">
    <property type="component" value="Unassembled WGS sequence"/>
</dbReference>
<sequence>MNGAEFPLQGPDDSTLNSSGGSSGLASSNDSTSMPTKRMKPTPPSPAKAFMVAASPPQFVSFDQLMSAANGVTNMALAHEIAVDNNFKLEKFEPDSNSIEKQVKEVMHKAFWDSLSEKLSAEPPDYSHAVVLLEEVKQMLLEVLLPQHTRLRTLINEVLDMELIKQKIANNALDFHYYAEFVIGIMAQLCAPARDDSIRELKDQKEIVPLFREMFAILELMKRDMANYTIQQMRPYIQSQSVEYEKQKFTDFLKAQQDVGVDGLELTKEWLERSKSRLESLNKDVPASSSITMVTPASILNQAYMEIFSWDNERLYPETLVMDQSRFEDLREKTDQICLVSAILLITYNTVGPSISGISELKSTLTDQISILLESAESPDVMTNIADQVALEVGKSLEKHGFQKMTEEKENHLKAQVKEVASLEHAVHKLLRKRVHDFILQTTQPAMQSGPLKIPPGVSAMEKPLSQLLGLDLEMQKWLRMISRCVIFFVYLYTTITYWKWHIKVQLCDIRRRSKQFLNMPCLHRCKNSSNPNTTAAATSTFNDKSKLEAKLRANPIDALTCPISQKFGRTMGGKMDYPVKAFSEMPGPKGLPLVGTALHYSVLGPYDLKRWDGPRLDNYKKYGKIYKEKIGPRWMVHLFDPKDVSTYLNTPEKGYPDRGVSILTQIHAKERKIPMGLSACDGEEWYRIRSKVQKLFLHPKAASGYLDMQCDIADDFTERMEVLMDENGHIPNYYDELYRFAIEYTGMVCFNRRTDSLNINGNPECDALKKNLHTLFEVVFEAMMSVPWHKLFKTPMYRRFEKAWDEIRGLTEKHILTTIKELEEQERDGTLDLDKPNFLYTLLARKELTFGEIVSNTADFFCGGIDSGANTLSFLLYNLATNPDKQETLIEEIERELPYCENPTPGHMNKLNYLKACVKESFRMFYPTPCGPVKVIKEDMVISGYKIPPGTMILPSNSVMCQMEEYFREPKKFIPERWLRDENGVCEVPRTYSNIVLPFGHGMRVCLGRRFAEQEINLGIIKILQKFNVTYKGEPMDKINKGFSIPDKPLNLFFTRRR</sequence>
<organism evidence="11 12">
    <name type="scientific">Owenia fusiformis</name>
    <name type="common">Polychaete worm</name>
    <dbReference type="NCBI Taxonomy" id="6347"/>
    <lineage>
        <taxon>Eukaryota</taxon>
        <taxon>Metazoa</taxon>
        <taxon>Spiralia</taxon>
        <taxon>Lophotrochozoa</taxon>
        <taxon>Annelida</taxon>
        <taxon>Polychaeta</taxon>
        <taxon>Sedentaria</taxon>
        <taxon>Canalipalpata</taxon>
        <taxon>Sabellida</taxon>
        <taxon>Oweniida</taxon>
        <taxon>Oweniidae</taxon>
        <taxon>Owenia</taxon>
    </lineage>
</organism>
<gene>
    <name evidence="11" type="ORF">OFUS_LOCUS22622</name>
</gene>
<dbReference type="InterPro" id="IPR002401">
    <property type="entry name" value="Cyt_P450_E_grp-I"/>
</dbReference>
<dbReference type="Gene3D" id="1.10.630.10">
    <property type="entry name" value="Cytochrome P450"/>
    <property type="match status" value="1"/>
</dbReference>
<comment type="cofactor">
    <cofactor evidence="1 9">
        <name>heme</name>
        <dbReference type="ChEBI" id="CHEBI:30413"/>
    </cofactor>
</comment>
<accession>A0A8J1XJT0</accession>